<sequence>MKEKEAKTIAIQQEKRQAKQDNSFKKSWQQAYNNEIQELGEKLSLDRSAPFHEQSIEGRKPASTRRQG</sequence>
<evidence type="ECO:0000313" key="2">
    <source>
        <dbReference type="EMBL" id="OMO67865.1"/>
    </source>
</evidence>
<dbReference type="Gramene" id="OMO67865">
    <property type="protein sequence ID" value="OMO67865"/>
    <property type="gene ID" value="CCACVL1_20247"/>
</dbReference>
<proteinExistence type="predicted"/>
<organism evidence="2 3">
    <name type="scientific">Corchorus capsularis</name>
    <name type="common">Jute</name>
    <dbReference type="NCBI Taxonomy" id="210143"/>
    <lineage>
        <taxon>Eukaryota</taxon>
        <taxon>Viridiplantae</taxon>
        <taxon>Streptophyta</taxon>
        <taxon>Embryophyta</taxon>
        <taxon>Tracheophyta</taxon>
        <taxon>Spermatophyta</taxon>
        <taxon>Magnoliopsida</taxon>
        <taxon>eudicotyledons</taxon>
        <taxon>Gunneridae</taxon>
        <taxon>Pentapetalae</taxon>
        <taxon>rosids</taxon>
        <taxon>malvids</taxon>
        <taxon>Malvales</taxon>
        <taxon>Malvaceae</taxon>
        <taxon>Grewioideae</taxon>
        <taxon>Apeibeae</taxon>
        <taxon>Corchorus</taxon>
    </lineage>
</organism>
<reference evidence="2 3" key="1">
    <citation type="submission" date="2013-09" db="EMBL/GenBank/DDBJ databases">
        <title>Corchorus capsularis genome sequencing.</title>
        <authorList>
            <person name="Alam M."/>
            <person name="Haque M.S."/>
            <person name="Islam M.S."/>
            <person name="Emdad E.M."/>
            <person name="Islam M.M."/>
            <person name="Ahmed B."/>
            <person name="Halim A."/>
            <person name="Hossen Q.M.M."/>
            <person name="Hossain M.Z."/>
            <person name="Ahmed R."/>
            <person name="Khan M.M."/>
            <person name="Islam R."/>
            <person name="Rashid M.M."/>
            <person name="Khan S.A."/>
            <person name="Rahman M.S."/>
            <person name="Alam M."/>
        </authorList>
    </citation>
    <scope>NUCLEOTIDE SEQUENCE [LARGE SCALE GENOMIC DNA]</scope>
    <source>
        <strain evidence="3">cv. CVL-1</strain>
        <tissue evidence="2">Whole seedling</tissue>
    </source>
</reference>
<gene>
    <name evidence="2" type="ORF">CCACVL1_20247</name>
</gene>
<feature type="region of interest" description="Disordered" evidence="1">
    <location>
        <begin position="45"/>
        <end position="68"/>
    </location>
</feature>
<accession>A0A1R3HC40</accession>
<dbReference type="Proteomes" id="UP000188268">
    <property type="component" value="Unassembled WGS sequence"/>
</dbReference>
<dbReference type="AlphaFoldDB" id="A0A1R3HC40"/>
<feature type="region of interest" description="Disordered" evidence="1">
    <location>
        <begin position="1"/>
        <end position="26"/>
    </location>
</feature>
<dbReference type="EMBL" id="AWWV01012339">
    <property type="protein sequence ID" value="OMO67865.1"/>
    <property type="molecule type" value="Genomic_DNA"/>
</dbReference>
<name>A0A1R3HC40_COCAP</name>
<protein>
    <submittedName>
        <fullName evidence="2">Uncharacterized protein</fullName>
    </submittedName>
</protein>
<evidence type="ECO:0000313" key="3">
    <source>
        <dbReference type="Proteomes" id="UP000188268"/>
    </source>
</evidence>
<keyword evidence="3" id="KW-1185">Reference proteome</keyword>
<feature type="compositionally biased region" description="Basic and acidic residues" evidence="1">
    <location>
        <begin position="1"/>
        <end position="24"/>
    </location>
</feature>
<comment type="caution">
    <text evidence="2">The sequence shown here is derived from an EMBL/GenBank/DDBJ whole genome shotgun (WGS) entry which is preliminary data.</text>
</comment>
<evidence type="ECO:0000256" key="1">
    <source>
        <dbReference type="SAM" id="MobiDB-lite"/>
    </source>
</evidence>